<dbReference type="SUPFAM" id="SSF111369">
    <property type="entry name" value="HlyD-like secretion proteins"/>
    <property type="match status" value="1"/>
</dbReference>
<evidence type="ECO:0000313" key="5">
    <source>
        <dbReference type="EMBL" id="RRD90024.1"/>
    </source>
</evidence>
<dbReference type="Gene3D" id="2.40.420.20">
    <property type="match status" value="1"/>
</dbReference>
<protein>
    <submittedName>
        <fullName evidence="5">Efflux RND transporter periplasmic adaptor subunit</fullName>
    </submittedName>
</protein>
<dbReference type="Pfam" id="PF25973">
    <property type="entry name" value="BSH_CzcB"/>
    <property type="match status" value="1"/>
</dbReference>
<feature type="domain" description="CusB-like beta-barrel" evidence="3">
    <location>
        <begin position="207"/>
        <end position="277"/>
    </location>
</feature>
<feature type="domain" description="CzcB-like barrel-sandwich hybrid" evidence="4">
    <location>
        <begin position="59"/>
        <end position="189"/>
    </location>
</feature>
<dbReference type="Gene3D" id="1.10.287.470">
    <property type="entry name" value="Helix hairpin bin"/>
    <property type="match status" value="1"/>
</dbReference>
<evidence type="ECO:0000256" key="1">
    <source>
        <dbReference type="ARBA" id="ARBA00009477"/>
    </source>
</evidence>
<accession>A0A3P2A3S0</accession>
<evidence type="ECO:0000313" key="6">
    <source>
        <dbReference type="Proteomes" id="UP000279562"/>
    </source>
</evidence>
<keyword evidence="2" id="KW-0175">Coiled coil</keyword>
<dbReference type="EMBL" id="RQYF01000041">
    <property type="protein sequence ID" value="RRD90024.1"/>
    <property type="molecule type" value="Genomic_DNA"/>
</dbReference>
<dbReference type="InterPro" id="IPR006143">
    <property type="entry name" value="RND_pump_MFP"/>
</dbReference>
<dbReference type="PANTHER" id="PTHR30469">
    <property type="entry name" value="MULTIDRUG RESISTANCE PROTEIN MDTA"/>
    <property type="match status" value="1"/>
</dbReference>
<organism evidence="5 6">
    <name type="scientific">Prevotella heparinolytica</name>
    <dbReference type="NCBI Taxonomy" id="28113"/>
    <lineage>
        <taxon>Bacteria</taxon>
        <taxon>Pseudomonadati</taxon>
        <taxon>Bacteroidota</taxon>
        <taxon>Bacteroidia</taxon>
        <taxon>Bacteroidales</taxon>
        <taxon>Bacteroidaceae</taxon>
        <taxon>Bacteroides</taxon>
    </lineage>
</organism>
<comment type="caution">
    <text evidence="5">The sequence shown here is derived from an EMBL/GenBank/DDBJ whole genome shotgun (WGS) entry which is preliminary data.</text>
</comment>
<dbReference type="RefSeq" id="WP_125239440.1">
    <property type="nucleotide sequence ID" value="NZ_JBGYVZ010000146.1"/>
</dbReference>
<feature type="coiled-coil region" evidence="2">
    <location>
        <begin position="93"/>
        <end position="127"/>
    </location>
</feature>
<dbReference type="GO" id="GO:0015562">
    <property type="term" value="F:efflux transmembrane transporter activity"/>
    <property type="evidence" value="ECO:0007669"/>
    <property type="project" value="TreeGrafter"/>
</dbReference>
<keyword evidence="6" id="KW-1185">Reference proteome</keyword>
<reference evidence="5 6" key="1">
    <citation type="submission" date="2018-11" db="EMBL/GenBank/DDBJ databases">
        <title>Genomes From Bacteria Associated with the Canine Oral Cavity: a Test Case for Automated Genome-Based Taxonomic Assignment.</title>
        <authorList>
            <person name="Coil D.A."/>
            <person name="Jospin G."/>
            <person name="Darling A.E."/>
            <person name="Wallis C."/>
            <person name="Davis I.J."/>
            <person name="Harris S."/>
            <person name="Eisen J.A."/>
            <person name="Holcombe L.J."/>
            <person name="O'Flynn C."/>
        </authorList>
    </citation>
    <scope>NUCLEOTIDE SEQUENCE [LARGE SCALE GENOMIC DNA]</scope>
    <source>
        <strain evidence="5 6">OH1047_COT-310</strain>
    </source>
</reference>
<dbReference type="InterPro" id="IPR058647">
    <property type="entry name" value="BSH_CzcB-like"/>
</dbReference>
<evidence type="ECO:0000256" key="2">
    <source>
        <dbReference type="SAM" id="Coils"/>
    </source>
</evidence>
<dbReference type="Gene3D" id="2.40.30.170">
    <property type="match status" value="1"/>
</dbReference>
<sequence length="360" mass="39324">MTTFIKIFFSEIILIAALSACSSTTDERAEETVVAVETYLPTASHEDGFFVSGMVSAKQTAMISTRVMGFVDKVYVKQGDAVRQGQLLLVINSDDLKAKKAQAEAMVAEAEAASKNANRDYERYKALYERKSVSLKEFENMELNQTSVNAKLQMARQARNEVNAMLAYTDIRAPFSGIVTQRMIDEGSTAAPGMPLLGMEQSGELEIKASVPENHVSYIKVGNPVKVDIKSLGKRLDGKVSEISPSSALSGGQYAMKIAIAPGEKENLRAGMYAGIYILGETGRESTKNVWIDASSIIMRDQLTGVYVATADNYALLRWVRLGKEIGGQVEVLSGLKADDRIIRHAEGKLYNGKKISVQK</sequence>
<dbReference type="NCBIfam" id="TIGR01730">
    <property type="entry name" value="RND_mfp"/>
    <property type="match status" value="1"/>
</dbReference>
<evidence type="ECO:0000259" key="3">
    <source>
        <dbReference type="Pfam" id="PF25954"/>
    </source>
</evidence>
<gene>
    <name evidence="5" type="ORF">EII33_09035</name>
</gene>
<dbReference type="Gene3D" id="2.40.50.100">
    <property type="match status" value="1"/>
</dbReference>
<dbReference type="Proteomes" id="UP000279562">
    <property type="component" value="Unassembled WGS sequence"/>
</dbReference>
<dbReference type="PANTHER" id="PTHR30469:SF15">
    <property type="entry name" value="HLYD FAMILY OF SECRETION PROTEINS"/>
    <property type="match status" value="1"/>
</dbReference>
<dbReference type="AlphaFoldDB" id="A0A3P2A3S0"/>
<dbReference type="Pfam" id="PF25954">
    <property type="entry name" value="Beta-barrel_RND_2"/>
    <property type="match status" value="1"/>
</dbReference>
<name>A0A3P2A3S0_9BACE</name>
<proteinExistence type="inferred from homology"/>
<dbReference type="InterPro" id="IPR058792">
    <property type="entry name" value="Beta-barrel_RND_2"/>
</dbReference>
<comment type="similarity">
    <text evidence="1">Belongs to the membrane fusion protein (MFP) (TC 8.A.1) family.</text>
</comment>
<dbReference type="GO" id="GO:1990281">
    <property type="term" value="C:efflux pump complex"/>
    <property type="evidence" value="ECO:0007669"/>
    <property type="project" value="TreeGrafter"/>
</dbReference>
<evidence type="ECO:0000259" key="4">
    <source>
        <dbReference type="Pfam" id="PF25973"/>
    </source>
</evidence>